<feature type="domain" description="Aldehyde oxidase/xanthine dehydrogenase a/b hammerhead" evidence="1">
    <location>
        <begin position="32"/>
        <end position="138"/>
    </location>
</feature>
<dbReference type="PANTHER" id="PTHR11908">
    <property type="entry name" value="XANTHINE DEHYDROGENASE"/>
    <property type="match status" value="1"/>
</dbReference>
<evidence type="ECO:0000313" key="2">
    <source>
        <dbReference type="EMBL" id="TDR89998.1"/>
    </source>
</evidence>
<accession>A0A4R7BVU0</accession>
<dbReference type="InterPro" id="IPR037165">
    <property type="entry name" value="AldOxase/xan_DH_Mopterin-bd_sf"/>
</dbReference>
<comment type="caution">
    <text evidence="2">The sequence shown here is derived from an EMBL/GenBank/DDBJ whole genome shotgun (WGS) entry which is preliminary data.</text>
</comment>
<dbReference type="GO" id="GO:0005506">
    <property type="term" value="F:iron ion binding"/>
    <property type="evidence" value="ECO:0007669"/>
    <property type="project" value="InterPro"/>
</dbReference>
<dbReference type="EMBL" id="SNZR01000013">
    <property type="protein sequence ID" value="TDR89998.1"/>
    <property type="molecule type" value="Genomic_DNA"/>
</dbReference>
<dbReference type="Pfam" id="PF20256">
    <property type="entry name" value="MoCoBD_2"/>
    <property type="match status" value="1"/>
</dbReference>
<reference evidence="2 3" key="1">
    <citation type="submission" date="2019-03" db="EMBL/GenBank/DDBJ databases">
        <title>Genomic Encyclopedia of Type Strains, Phase IV (KMG-IV): sequencing the most valuable type-strain genomes for metagenomic binning, comparative biology and taxonomic classification.</title>
        <authorList>
            <person name="Goeker M."/>
        </authorList>
    </citation>
    <scope>NUCLEOTIDE SEQUENCE [LARGE SCALE GENOMIC DNA]</scope>
    <source>
        <strain evidence="2 3">DSM 25903</strain>
    </source>
</reference>
<proteinExistence type="predicted"/>
<dbReference type="InterPro" id="IPR049648">
    <property type="entry name" value="PaoC-like"/>
</dbReference>
<dbReference type="GO" id="GO:0016491">
    <property type="term" value="F:oxidoreductase activity"/>
    <property type="evidence" value="ECO:0007669"/>
    <property type="project" value="InterPro"/>
</dbReference>
<dbReference type="Pfam" id="PF02738">
    <property type="entry name" value="MoCoBD_1"/>
    <property type="match status" value="1"/>
</dbReference>
<dbReference type="OrthoDB" id="8428274at2"/>
<dbReference type="SUPFAM" id="SSF56003">
    <property type="entry name" value="Molybdenum cofactor-binding domain"/>
    <property type="match status" value="1"/>
</dbReference>
<dbReference type="RefSeq" id="WP_133771059.1">
    <property type="nucleotide sequence ID" value="NZ_SNZR01000013.1"/>
</dbReference>
<dbReference type="NCBIfam" id="NF041671">
    <property type="entry name" value="peri_hyde_PaoC"/>
    <property type="match status" value="1"/>
</dbReference>
<dbReference type="SUPFAM" id="SSF54665">
    <property type="entry name" value="CO dehydrogenase molybdoprotein N-domain-like"/>
    <property type="match status" value="1"/>
</dbReference>
<dbReference type="Gene3D" id="3.90.1170.50">
    <property type="entry name" value="Aldehyde oxidase/xanthine dehydrogenase, a/b hammerhead"/>
    <property type="match status" value="1"/>
</dbReference>
<dbReference type="InterPro" id="IPR046867">
    <property type="entry name" value="AldOxase/xan_DH_MoCoBD2"/>
</dbReference>
<evidence type="ECO:0000313" key="3">
    <source>
        <dbReference type="Proteomes" id="UP000295122"/>
    </source>
</evidence>
<dbReference type="Proteomes" id="UP000295122">
    <property type="component" value="Unassembled WGS sequence"/>
</dbReference>
<dbReference type="PANTHER" id="PTHR11908:SF123">
    <property type="entry name" value="ALDEHYDE OXIDOREDUCTASE MOLYBDENUM-BINDING SUBUNIT PAOC"/>
    <property type="match status" value="1"/>
</dbReference>
<protein>
    <submittedName>
        <fullName evidence="2">Xanthine dehydrogenase YagR molybdenum-binding subunit</fullName>
    </submittedName>
</protein>
<keyword evidence="3" id="KW-1185">Reference proteome</keyword>
<dbReference type="InterPro" id="IPR036856">
    <property type="entry name" value="Ald_Oxase/Xan_DH_a/b_sf"/>
</dbReference>
<evidence type="ECO:0000259" key="1">
    <source>
        <dbReference type="SMART" id="SM01008"/>
    </source>
</evidence>
<dbReference type="InterPro" id="IPR000674">
    <property type="entry name" value="Ald_Oxase/Xan_DH_a/b"/>
</dbReference>
<dbReference type="Gene3D" id="3.30.365.10">
    <property type="entry name" value="Aldehyde oxidase/xanthine dehydrogenase, molybdopterin binding domain"/>
    <property type="match status" value="4"/>
</dbReference>
<dbReference type="InterPro" id="IPR008274">
    <property type="entry name" value="AldOxase/xan_DH_MoCoBD1"/>
</dbReference>
<dbReference type="Pfam" id="PF01315">
    <property type="entry name" value="Ald_Xan_dh_C"/>
    <property type="match status" value="1"/>
</dbReference>
<name>A0A4R7BVU0_9HYPH</name>
<organism evidence="2 3">
    <name type="scientific">Enterovirga rhinocerotis</name>
    <dbReference type="NCBI Taxonomy" id="1339210"/>
    <lineage>
        <taxon>Bacteria</taxon>
        <taxon>Pseudomonadati</taxon>
        <taxon>Pseudomonadota</taxon>
        <taxon>Alphaproteobacteria</taxon>
        <taxon>Hyphomicrobiales</taxon>
        <taxon>Methylobacteriaceae</taxon>
        <taxon>Enterovirga</taxon>
    </lineage>
</organism>
<dbReference type="InterPro" id="IPR016208">
    <property type="entry name" value="Ald_Oxase/xanthine_DH-like"/>
</dbReference>
<gene>
    <name evidence="2" type="ORF">EV668_2836</name>
</gene>
<dbReference type="SMART" id="SM01008">
    <property type="entry name" value="Ald_Xan_dh_C"/>
    <property type="match status" value="1"/>
</dbReference>
<sequence>MRFDTPATTNPIDQLKVIGQPTDRIDGPLKTTGLARYAYEQHDVVANQAYGYPVGATIAKGRITAMDLAAARRAPGVLTIVTAENAGKLVKGNFNTAKLLGGPEIEHYHQAIAVVVAETFEQARAAAALIAVDYAEEAGSFDLAAARDSAEKPEASDFGGPPDTSVGDFAGAFASAHARLDQTYTTPDQAHAMMEPHATLAAWEGDKLTLWTSNQMIAWGKADVARTLGIGKDKVRLISPFVGGGFGSKLFVRADALLAALGARASGRPVKVALPRPYTFNNTTHRPATIQRIRIGASAEGRITAIGHEGWSGDLPGGAPETAVNQTRLIYAGENRMTATRLAVLHLPEGNAMRAPGEAPGMMALELAMDEMAETLGLDPIAFRTLNETEVDPENPKRPFSQRQLVECYRIGAERFGWDRRRPHPRQVREGRWLVGMGMAAGFRNNLLATSGARVRLGEDGMVTVETDMTDIGTGTYTIVAQTAAEMMGVPLESVIVRLGDSSFPVSAGSGGQWGANNSTAGVYAACVKLREAVAQRLGFNSSDTVFAEGEVRSGNRSVPLAQAAASGALTGEDSIEYGDLAKTHQQSTFAAHFVEVGVDAFTAEVRVRRMLAVCAAGRILNPKSARSQVIGAMTMGVGAALMEELAVDKRRGFFVNHDLAGYEVPVHADIPHQEVVFLDEADPMSSPMKAKGVGELGICGVGAAVANAIYNASGTRVRHYPITLDKLIGGLPENV</sequence>
<dbReference type="AlphaFoldDB" id="A0A4R7BVU0"/>